<evidence type="ECO:0000313" key="3">
    <source>
        <dbReference type="Proteomes" id="UP000469558"/>
    </source>
</evidence>
<reference evidence="2 3" key="1">
    <citation type="submission" date="2018-05" db="EMBL/GenBank/DDBJ databases">
        <title>Genome sequencing and assembly of the regulated plant pathogen Lachnellula willkommii and related sister species for the development of diagnostic species identification markers.</title>
        <authorList>
            <person name="Giroux E."/>
            <person name="Bilodeau G."/>
        </authorList>
    </citation>
    <scope>NUCLEOTIDE SEQUENCE [LARGE SCALE GENOMIC DNA]</scope>
    <source>
        <strain evidence="2 3">CBS 268.59</strain>
    </source>
</reference>
<protein>
    <submittedName>
        <fullName evidence="2">Uncharacterized protein</fullName>
    </submittedName>
</protein>
<sequence length="90" mass="9640">MQFSITTFTFVALATFAQADVHSSALCVDMNNGYAVYNDTATIAACTAYLARNNGADQWESCPDCVMATDPAPHCQSDAWHIGGDQVMTP</sequence>
<accession>A0A8T9C8E0</accession>
<feature type="chain" id="PRO_5035783559" evidence="1">
    <location>
        <begin position="20"/>
        <end position="90"/>
    </location>
</feature>
<dbReference type="OrthoDB" id="3489571at2759"/>
<dbReference type="Proteomes" id="UP000469558">
    <property type="component" value="Unassembled WGS sequence"/>
</dbReference>
<proteinExistence type="predicted"/>
<dbReference type="EMBL" id="QGMK01000627">
    <property type="protein sequence ID" value="TVY80707.1"/>
    <property type="molecule type" value="Genomic_DNA"/>
</dbReference>
<keyword evidence="3" id="KW-1185">Reference proteome</keyword>
<gene>
    <name evidence="2" type="ORF">LSUE1_G003574</name>
</gene>
<name>A0A8T9C8E0_9HELO</name>
<dbReference type="AlphaFoldDB" id="A0A8T9C8E0"/>
<feature type="signal peptide" evidence="1">
    <location>
        <begin position="1"/>
        <end position="19"/>
    </location>
</feature>
<keyword evidence="1" id="KW-0732">Signal</keyword>
<evidence type="ECO:0000313" key="2">
    <source>
        <dbReference type="EMBL" id="TVY80707.1"/>
    </source>
</evidence>
<evidence type="ECO:0000256" key="1">
    <source>
        <dbReference type="SAM" id="SignalP"/>
    </source>
</evidence>
<comment type="caution">
    <text evidence="2">The sequence shown here is derived from an EMBL/GenBank/DDBJ whole genome shotgun (WGS) entry which is preliminary data.</text>
</comment>
<organism evidence="2 3">
    <name type="scientific">Lachnellula suecica</name>
    <dbReference type="NCBI Taxonomy" id="602035"/>
    <lineage>
        <taxon>Eukaryota</taxon>
        <taxon>Fungi</taxon>
        <taxon>Dikarya</taxon>
        <taxon>Ascomycota</taxon>
        <taxon>Pezizomycotina</taxon>
        <taxon>Leotiomycetes</taxon>
        <taxon>Helotiales</taxon>
        <taxon>Lachnaceae</taxon>
        <taxon>Lachnellula</taxon>
    </lineage>
</organism>